<keyword evidence="7" id="KW-0472">Membrane</keyword>
<name>A0ABY9SYI9_BREBE</name>
<feature type="transmembrane region" description="Helical" evidence="7">
    <location>
        <begin position="572"/>
        <end position="593"/>
    </location>
</feature>
<protein>
    <submittedName>
        <fullName evidence="9">Dihydroorotate dehydrogenase</fullName>
    </submittedName>
</protein>
<keyword evidence="6" id="KW-0560">Oxidoreductase</keyword>
<feature type="transmembrane region" description="Helical" evidence="7">
    <location>
        <begin position="474"/>
        <end position="495"/>
    </location>
</feature>
<dbReference type="InterPro" id="IPR050074">
    <property type="entry name" value="DHO_dehydrogenase"/>
</dbReference>
<evidence type="ECO:0000256" key="2">
    <source>
        <dbReference type="ARBA" id="ARBA00004725"/>
    </source>
</evidence>
<feature type="domain" description="Dihydroorotate dehydrogenase catalytic" evidence="8">
    <location>
        <begin position="55"/>
        <end position="330"/>
    </location>
</feature>
<keyword evidence="7" id="KW-0812">Transmembrane</keyword>
<keyword evidence="10" id="KW-1185">Reference proteome</keyword>
<feature type="transmembrane region" description="Helical" evidence="7">
    <location>
        <begin position="416"/>
        <end position="435"/>
    </location>
</feature>
<comment type="cofactor">
    <cofactor evidence="1">
        <name>FMN</name>
        <dbReference type="ChEBI" id="CHEBI:58210"/>
    </cofactor>
</comment>
<evidence type="ECO:0000259" key="8">
    <source>
        <dbReference type="Pfam" id="PF01180"/>
    </source>
</evidence>
<organism evidence="9 10">
    <name type="scientific">Brevibacillus brevis</name>
    <name type="common">Bacillus brevis</name>
    <dbReference type="NCBI Taxonomy" id="1393"/>
    <lineage>
        <taxon>Bacteria</taxon>
        <taxon>Bacillati</taxon>
        <taxon>Bacillota</taxon>
        <taxon>Bacilli</taxon>
        <taxon>Bacillales</taxon>
        <taxon>Paenibacillaceae</taxon>
        <taxon>Brevibacillus</taxon>
    </lineage>
</organism>
<feature type="transmembrane region" description="Helical" evidence="7">
    <location>
        <begin position="359"/>
        <end position="380"/>
    </location>
</feature>
<reference evidence="9 10" key="1">
    <citation type="submission" date="2023-09" db="EMBL/GenBank/DDBJ databases">
        <title>Complete Genome and Methylome dissection of Bacillus brevis NEB573 original source of BbsI restriction endonuclease.</title>
        <authorList>
            <person name="Fomenkov A."/>
            <person name="Roberts R.D."/>
        </authorList>
    </citation>
    <scope>NUCLEOTIDE SEQUENCE [LARGE SCALE GENOMIC DNA]</scope>
    <source>
        <strain evidence="9 10">NEB573</strain>
    </source>
</reference>
<dbReference type="RefSeq" id="WP_310764395.1">
    <property type="nucleotide sequence ID" value="NZ_CP134050.1"/>
</dbReference>
<dbReference type="InterPro" id="IPR013785">
    <property type="entry name" value="Aldolase_TIM"/>
</dbReference>
<evidence type="ECO:0000256" key="3">
    <source>
        <dbReference type="ARBA" id="ARBA00022630"/>
    </source>
</evidence>
<evidence type="ECO:0000256" key="7">
    <source>
        <dbReference type="SAM" id="Phobius"/>
    </source>
</evidence>
<dbReference type="PANTHER" id="PTHR48109">
    <property type="entry name" value="DIHYDROOROTATE DEHYDROGENASE (QUINONE), MITOCHONDRIAL-RELATED"/>
    <property type="match status" value="1"/>
</dbReference>
<dbReference type="Gene3D" id="3.20.20.70">
    <property type="entry name" value="Aldolase class I"/>
    <property type="match status" value="1"/>
</dbReference>
<feature type="transmembrane region" description="Helical" evidence="7">
    <location>
        <begin position="516"/>
        <end position="542"/>
    </location>
</feature>
<proteinExistence type="predicted"/>
<keyword evidence="3" id="KW-0285">Flavoprotein</keyword>
<evidence type="ECO:0000313" key="9">
    <source>
        <dbReference type="EMBL" id="WNC12880.1"/>
    </source>
</evidence>
<accession>A0ABY9SYI9</accession>
<evidence type="ECO:0000256" key="1">
    <source>
        <dbReference type="ARBA" id="ARBA00001917"/>
    </source>
</evidence>
<evidence type="ECO:0000256" key="5">
    <source>
        <dbReference type="ARBA" id="ARBA00022975"/>
    </source>
</evidence>
<evidence type="ECO:0000313" key="10">
    <source>
        <dbReference type="Proteomes" id="UP001256827"/>
    </source>
</evidence>
<sequence length="655" mass="70941">MPDWSYHPIFRPLLFLLSPERARDLTLRAIGTLAKCPGGPSLIELMGHMKPPQELSRTWAGISFSSPVGIGAGLDPYGTGLQALSRFGVGYIEFGPITAEPFSSHHELLRQADSRSILYPGEKSLENPGVHVYRERLRSAPTLGVPVGARLASKPGATISEATAEVLFLAKQLGESCSFFSVDTRWFPVELTRSHTQWRAFVRELRKVTDLPLFLLLPPDSNKPYAAELFQPAWEEGFAGVLVAGGIQVESLIVGCTDARLTGPSVFASSRAFVQWLRQSWPESIIIGSGGIHEPADALHMLSAGADLISLHSGLVYSGPGLPKRINEAIWQTRSQPEANPIASTETLPSSGKSFVPPWVWGMLLGIGMIVGGALAWFIAATSVVLPYDESFLGMGAAELVLLNSRLLPFMSHDRISLAGTMISIGVIYCGLARHGLRHGHHAARQILLVSGAVGFSSFFLFIGYGYFDALHAILAIILFPAFLLALRAPAGIHLPTLPVQLSNDTQWRRALWGQLSFVVIGFGLTAAGVIISLIGVTGVFVPSDLLFLCASPEMLQAYNERLIPLIAHDRAGFGGALVSDGMAVLLLSLWGFRRGERWIWRTLCLSGLPGFAAGIGVHFSVGYTDFLHLFPAFVAFALFLLGLWLSRPHLLARS</sequence>
<gene>
    <name evidence="9" type="ORF">RGB73_19380</name>
</gene>
<dbReference type="Pfam" id="PF01180">
    <property type="entry name" value="DHO_dh"/>
    <property type="match status" value="1"/>
</dbReference>
<comment type="pathway">
    <text evidence="2">Pyrimidine metabolism; UMP biosynthesis via de novo pathway.</text>
</comment>
<dbReference type="EMBL" id="CP134050">
    <property type="protein sequence ID" value="WNC12880.1"/>
    <property type="molecule type" value="Genomic_DNA"/>
</dbReference>
<feature type="transmembrane region" description="Helical" evidence="7">
    <location>
        <begin position="447"/>
        <end position="468"/>
    </location>
</feature>
<feature type="transmembrane region" description="Helical" evidence="7">
    <location>
        <begin position="600"/>
        <end position="621"/>
    </location>
</feature>
<feature type="transmembrane region" description="Helical" evidence="7">
    <location>
        <begin position="627"/>
        <end position="646"/>
    </location>
</feature>
<dbReference type="InterPro" id="IPR005720">
    <property type="entry name" value="Dihydroorotate_DH_cat"/>
</dbReference>
<dbReference type="PANTHER" id="PTHR48109:SF4">
    <property type="entry name" value="DIHYDROOROTATE DEHYDROGENASE (QUINONE), MITOCHONDRIAL"/>
    <property type="match status" value="1"/>
</dbReference>
<evidence type="ECO:0000256" key="4">
    <source>
        <dbReference type="ARBA" id="ARBA00022643"/>
    </source>
</evidence>
<dbReference type="Proteomes" id="UP001256827">
    <property type="component" value="Chromosome"/>
</dbReference>
<dbReference type="SUPFAM" id="SSF51395">
    <property type="entry name" value="FMN-linked oxidoreductases"/>
    <property type="match status" value="1"/>
</dbReference>
<keyword evidence="5" id="KW-0665">Pyrimidine biosynthesis</keyword>
<keyword evidence="7" id="KW-1133">Transmembrane helix</keyword>
<keyword evidence="4" id="KW-0288">FMN</keyword>
<evidence type="ECO:0000256" key="6">
    <source>
        <dbReference type="ARBA" id="ARBA00023002"/>
    </source>
</evidence>